<feature type="region of interest" description="Disordered" evidence="6">
    <location>
        <begin position="29"/>
        <end position="58"/>
    </location>
</feature>
<dbReference type="Proteomes" id="UP000095558">
    <property type="component" value="Unassembled WGS sequence"/>
</dbReference>
<dbReference type="PANTHER" id="PTHR43649">
    <property type="entry name" value="ARABINOSE-BINDING PROTEIN-RELATED"/>
    <property type="match status" value="1"/>
</dbReference>
<evidence type="ECO:0000313" key="9">
    <source>
        <dbReference type="Proteomes" id="UP000095558"/>
    </source>
</evidence>
<dbReference type="InterPro" id="IPR006059">
    <property type="entry name" value="SBP"/>
</dbReference>
<dbReference type="RefSeq" id="WP_055274926.1">
    <property type="nucleotide sequence ID" value="NZ_CYYT01000022.1"/>
</dbReference>
<evidence type="ECO:0000256" key="6">
    <source>
        <dbReference type="SAM" id="MobiDB-lite"/>
    </source>
</evidence>
<keyword evidence="5" id="KW-0449">Lipoprotein</keyword>
<evidence type="ECO:0000256" key="1">
    <source>
        <dbReference type="ARBA" id="ARBA00022475"/>
    </source>
</evidence>
<dbReference type="Pfam" id="PF01547">
    <property type="entry name" value="SBP_bac_1"/>
    <property type="match status" value="1"/>
</dbReference>
<dbReference type="OrthoDB" id="9764112at2"/>
<dbReference type="InterPro" id="IPR050490">
    <property type="entry name" value="Bact_solute-bd_prot1"/>
</dbReference>
<evidence type="ECO:0000256" key="7">
    <source>
        <dbReference type="SAM" id="SignalP"/>
    </source>
</evidence>
<evidence type="ECO:0000256" key="5">
    <source>
        <dbReference type="ARBA" id="ARBA00023288"/>
    </source>
</evidence>
<organism evidence="8 9">
    <name type="scientific">Clostridium disporicum</name>
    <dbReference type="NCBI Taxonomy" id="84024"/>
    <lineage>
        <taxon>Bacteria</taxon>
        <taxon>Bacillati</taxon>
        <taxon>Bacillota</taxon>
        <taxon>Clostridia</taxon>
        <taxon>Eubacteriales</taxon>
        <taxon>Clostridiaceae</taxon>
        <taxon>Clostridium</taxon>
    </lineage>
</organism>
<evidence type="ECO:0000256" key="3">
    <source>
        <dbReference type="ARBA" id="ARBA00023136"/>
    </source>
</evidence>
<gene>
    <name evidence="8" type="primary">araN</name>
    <name evidence="8" type="ORF">ERS852470_00174</name>
</gene>
<accession>A0A174GAP0</accession>
<feature type="signal peptide" evidence="7">
    <location>
        <begin position="1"/>
        <end position="21"/>
    </location>
</feature>
<keyword evidence="1" id="KW-1003">Cell membrane</keyword>
<feature type="chain" id="PRO_5038531189" evidence="7">
    <location>
        <begin position="22"/>
        <end position="468"/>
    </location>
</feature>
<dbReference type="AlphaFoldDB" id="A0A174GAP0"/>
<proteinExistence type="predicted"/>
<feature type="compositionally biased region" description="Acidic residues" evidence="6">
    <location>
        <begin position="44"/>
        <end position="58"/>
    </location>
</feature>
<dbReference type="PROSITE" id="PS51257">
    <property type="entry name" value="PROKAR_LIPOPROTEIN"/>
    <property type="match status" value="1"/>
</dbReference>
<evidence type="ECO:0000313" key="8">
    <source>
        <dbReference type="EMBL" id="CUN54245.1"/>
    </source>
</evidence>
<dbReference type="SUPFAM" id="SSF53850">
    <property type="entry name" value="Periplasmic binding protein-like II"/>
    <property type="match status" value="1"/>
</dbReference>
<reference evidence="8 9" key="1">
    <citation type="submission" date="2015-09" db="EMBL/GenBank/DDBJ databases">
        <authorList>
            <consortium name="Pathogen Informatics"/>
        </authorList>
    </citation>
    <scope>NUCLEOTIDE SEQUENCE [LARGE SCALE GENOMIC DNA]</scope>
    <source>
        <strain evidence="8 9">2789STDY5834855</strain>
    </source>
</reference>
<dbReference type="PANTHER" id="PTHR43649:SF33">
    <property type="entry name" value="POLYGALACTURONAN_RHAMNOGALACTURONAN-BINDING PROTEIN YTCQ"/>
    <property type="match status" value="1"/>
</dbReference>
<keyword evidence="3" id="KW-0472">Membrane</keyword>
<evidence type="ECO:0000256" key="2">
    <source>
        <dbReference type="ARBA" id="ARBA00022729"/>
    </source>
</evidence>
<sequence length="468" mass="51348">MVKMKTFKRLMGLILATSVTTGLMVGCGSSGNSGTGSSNSSSESDSDETSDESSEEEVQILTAGDENGTELEMWTFVELHAQFYQEMVKEWNEQNPDKTINLKLTVLPYGDMHTKLQSSLLAGKGAPDLCDIEVGQFPNFLKGVPQLETLTDVVEPYKDSIVESRLNLYSSDGEVYGLPTHVGATVAFYNTELLEAAGIDYTTIKTWDDFKEAGSKYYDATGKYLGTADTGSIWTESLMISELGSDYTDDKGNPQIDTPEMEKVLTTLKDLQDSNAIATIAGGQPDNEEAFGEYNNGNYACAIMPMWYMSRFINYMPELSGKIAIAPAPVFEEGQDRSVGGGGTGTVVTNQCEAKDLAKEFLAFAKLSEEGNIKVWEILGFDPVNTAVWDNEEVTNNPDNQYVQYFQNNPFDVLKEIRDEIGLCKVVANSPSINEVFCTTTLNSIFEDGESVQDALDYAKDEVDNAIQ</sequence>
<keyword evidence="4" id="KW-0564">Palmitate</keyword>
<dbReference type="Gene3D" id="3.40.190.10">
    <property type="entry name" value="Periplasmic binding protein-like II"/>
    <property type="match status" value="1"/>
</dbReference>
<evidence type="ECO:0000256" key="4">
    <source>
        <dbReference type="ARBA" id="ARBA00023139"/>
    </source>
</evidence>
<dbReference type="EMBL" id="CYZV01000001">
    <property type="protein sequence ID" value="CUN54245.1"/>
    <property type="molecule type" value="Genomic_DNA"/>
</dbReference>
<name>A0A174GAP0_9CLOT</name>
<protein>
    <submittedName>
        <fullName evidence="8">Putative arabinose-binding protein AraN</fullName>
    </submittedName>
</protein>
<keyword evidence="2 7" id="KW-0732">Signal</keyword>